<evidence type="ECO:0000259" key="8">
    <source>
        <dbReference type="PROSITE" id="PS50928"/>
    </source>
</evidence>
<evidence type="ECO:0000256" key="2">
    <source>
        <dbReference type="ARBA" id="ARBA00022448"/>
    </source>
</evidence>
<keyword evidence="6 7" id="KW-0472">Membrane</keyword>
<dbReference type="EMBL" id="CP115965">
    <property type="protein sequence ID" value="WZW97278.1"/>
    <property type="molecule type" value="Genomic_DNA"/>
</dbReference>
<evidence type="ECO:0000313" key="10">
    <source>
        <dbReference type="Proteomes" id="UP001434337"/>
    </source>
</evidence>
<evidence type="ECO:0000256" key="1">
    <source>
        <dbReference type="ARBA" id="ARBA00004651"/>
    </source>
</evidence>
<proteinExistence type="inferred from homology"/>
<dbReference type="RefSeq" id="WP_342371748.1">
    <property type="nucleotide sequence ID" value="NZ_CP115965.1"/>
</dbReference>
<comment type="subcellular location">
    <subcellularLocation>
        <location evidence="1 7">Cell membrane</location>
        <topology evidence="1 7">Multi-pass membrane protein</topology>
    </subcellularLocation>
</comment>
<dbReference type="SUPFAM" id="SSF161098">
    <property type="entry name" value="MetI-like"/>
    <property type="match status" value="1"/>
</dbReference>
<evidence type="ECO:0000313" key="9">
    <source>
        <dbReference type="EMBL" id="WZW97278.1"/>
    </source>
</evidence>
<evidence type="ECO:0000256" key="5">
    <source>
        <dbReference type="ARBA" id="ARBA00022989"/>
    </source>
</evidence>
<evidence type="ECO:0000256" key="4">
    <source>
        <dbReference type="ARBA" id="ARBA00022692"/>
    </source>
</evidence>
<dbReference type="InterPro" id="IPR035906">
    <property type="entry name" value="MetI-like_sf"/>
</dbReference>
<feature type="transmembrane region" description="Helical" evidence="7">
    <location>
        <begin position="190"/>
        <end position="214"/>
    </location>
</feature>
<feature type="transmembrane region" description="Helical" evidence="7">
    <location>
        <begin position="18"/>
        <end position="37"/>
    </location>
</feature>
<feature type="transmembrane region" description="Helical" evidence="7">
    <location>
        <begin position="147"/>
        <end position="164"/>
    </location>
</feature>
<evidence type="ECO:0000256" key="7">
    <source>
        <dbReference type="RuleBase" id="RU363032"/>
    </source>
</evidence>
<keyword evidence="5 7" id="KW-1133">Transmembrane helix</keyword>
<name>A0ABZ3C3F2_9ACTN</name>
<feature type="transmembrane region" description="Helical" evidence="7">
    <location>
        <begin position="247"/>
        <end position="267"/>
    </location>
</feature>
<dbReference type="PANTHER" id="PTHR43744">
    <property type="entry name" value="ABC TRANSPORTER PERMEASE PROTEIN MG189-RELATED-RELATED"/>
    <property type="match status" value="1"/>
</dbReference>
<feature type="domain" description="ABC transmembrane type-1" evidence="8">
    <location>
        <begin position="79"/>
        <end position="268"/>
    </location>
</feature>
<dbReference type="InterPro" id="IPR000515">
    <property type="entry name" value="MetI-like"/>
</dbReference>
<feature type="transmembrane region" description="Helical" evidence="7">
    <location>
        <begin position="79"/>
        <end position="102"/>
    </location>
</feature>
<gene>
    <name evidence="9" type="ORF">PCC79_10145</name>
</gene>
<comment type="similarity">
    <text evidence="7">Belongs to the binding-protein-dependent transport system permease family.</text>
</comment>
<keyword evidence="4 7" id="KW-0812">Transmembrane</keyword>
<dbReference type="Gene3D" id="1.10.3720.10">
    <property type="entry name" value="MetI-like"/>
    <property type="match status" value="1"/>
</dbReference>
<dbReference type="PROSITE" id="PS50928">
    <property type="entry name" value="ABC_TM1"/>
    <property type="match status" value="1"/>
</dbReference>
<dbReference type="CDD" id="cd06261">
    <property type="entry name" value="TM_PBP2"/>
    <property type="match status" value="1"/>
</dbReference>
<evidence type="ECO:0000256" key="6">
    <source>
        <dbReference type="ARBA" id="ARBA00023136"/>
    </source>
</evidence>
<keyword evidence="3" id="KW-1003">Cell membrane</keyword>
<dbReference type="Pfam" id="PF00528">
    <property type="entry name" value="BPD_transp_1"/>
    <property type="match status" value="1"/>
</dbReference>
<organism evidence="9 10">
    <name type="scientific">Propioniciclava soli</name>
    <dbReference type="NCBI Taxonomy" id="2775081"/>
    <lineage>
        <taxon>Bacteria</taxon>
        <taxon>Bacillati</taxon>
        <taxon>Actinomycetota</taxon>
        <taxon>Actinomycetes</taxon>
        <taxon>Propionibacteriales</taxon>
        <taxon>Propionibacteriaceae</taxon>
        <taxon>Propioniciclava</taxon>
    </lineage>
</organism>
<sequence>MPETTPKRSGRRRRPRHLLVHAVLLTGGLVMAFPFAWQLLMSLATNAEIQSVPPQPIPSRLHVENYAAVFDRLPFLHQFGVSVFITVVRTAGQLVLCSMAGYAFARMLFPLRGVLFGLLLAILMIPSQAYIIPQYGIVQAWGLLETPWAIVLPGMFSAFGTFLMRQQFLSLPVELEEAARLDGCNPFQTFWRVMLPLASPGLFAVGITTVLYSWNDLLWPLIVTTRETSMPLSVGIATLQGQHTTDYAVLMAASVMAMAPIFLLFLAMQRRVIEGLATSGLKG</sequence>
<dbReference type="Proteomes" id="UP001434337">
    <property type="component" value="Chromosome"/>
</dbReference>
<reference evidence="9 10" key="1">
    <citation type="journal article" date="2023" name="Environ Microbiome">
        <title>A coral-associated actinobacterium mitigates coral bleaching under heat stress.</title>
        <authorList>
            <person name="Li J."/>
            <person name="Zou Y."/>
            <person name="Li Q."/>
            <person name="Zhang J."/>
            <person name="Bourne D.G."/>
            <person name="Lyu Y."/>
            <person name="Liu C."/>
            <person name="Zhang S."/>
        </authorList>
    </citation>
    <scope>NUCLEOTIDE SEQUENCE [LARGE SCALE GENOMIC DNA]</scope>
    <source>
        <strain evidence="9 10">SCSIO 13291</strain>
    </source>
</reference>
<accession>A0ABZ3C3F2</accession>
<protein>
    <submittedName>
        <fullName evidence="9">Carbohydrate ABC transporter permease</fullName>
    </submittedName>
</protein>
<feature type="transmembrane region" description="Helical" evidence="7">
    <location>
        <begin position="114"/>
        <end position="135"/>
    </location>
</feature>
<keyword evidence="2 7" id="KW-0813">Transport</keyword>
<dbReference type="PANTHER" id="PTHR43744:SF12">
    <property type="entry name" value="ABC TRANSPORTER PERMEASE PROTEIN MG189-RELATED"/>
    <property type="match status" value="1"/>
</dbReference>
<evidence type="ECO:0000256" key="3">
    <source>
        <dbReference type="ARBA" id="ARBA00022475"/>
    </source>
</evidence>
<keyword evidence="10" id="KW-1185">Reference proteome</keyword>